<comment type="catalytic activity">
    <reaction evidence="6">
        <text>adenylyl-molybdopterin + molybdate = Mo-molybdopterin + AMP + H(+)</text>
        <dbReference type="Rhea" id="RHEA:35047"/>
        <dbReference type="ChEBI" id="CHEBI:15378"/>
        <dbReference type="ChEBI" id="CHEBI:36264"/>
        <dbReference type="ChEBI" id="CHEBI:62727"/>
        <dbReference type="ChEBI" id="CHEBI:71302"/>
        <dbReference type="ChEBI" id="CHEBI:456215"/>
        <dbReference type="EC" id="2.10.1.1"/>
    </reaction>
</comment>
<dbReference type="GO" id="GO:0061599">
    <property type="term" value="F:molybdopterin molybdotransferase activity"/>
    <property type="evidence" value="ECO:0007669"/>
    <property type="project" value="UniProtKB-UniRule"/>
</dbReference>
<dbReference type="CDD" id="cd00887">
    <property type="entry name" value="MoeA"/>
    <property type="match status" value="1"/>
</dbReference>
<dbReference type="InterPro" id="IPR038987">
    <property type="entry name" value="MoeA-like"/>
</dbReference>
<dbReference type="Pfam" id="PF00994">
    <property type="entry name" value="MoCF_biosynth"/>
    <property type="match status" value="1"/>
</dbReference>
<evidence type="ECO:0000256" key="1">
    <source>
        <dbReference type="ARBA" id="ARBA00002901"/>
    </source>
</evidence>
<evidence type="ECO:0000256" key="4">
    <source>
        <dbReference type="ARBA" id="ARBA00022505"/>
    </source>
</evidence>
<dbReference type="SUPFAM" id="SSF53218">
    <property type="entry name" value="Molybdenum cofactor biosynthesis proteins"/>
    <property type="match status" value="1"/>
</dbReference>
<evidence type="ECO:0000313" key="12">
    <source>
        <dbReference type="Proteomes" id="UP001172756"/>
    </source>
</evidence>
<keyword evidence="7" id="KW-0808">Transferase</keyword>
<accession>A0AAW7M0Z8</accession>
<dbReference type="AlphaFoldDB" id="A0AAW7M0Z8"/>
<evidence type="ECO:0000256" key="2">
    <source>
        <dbReference type="ARBA" id="ARBA00005046"/>
    </source>
</evidence>
<dbReference type="SMART" id="SM00852">
    <property type="entry name" value="MoCF_biosynth"/>
    <property type="match status" value="1"/>
</dbReference>
<dbReference type="Pfam" id="PF03453">
    <property type="entry name" value="MoeA_N"/>
    <property type="match status" value="1"/>
</dbReference>
<keyword evidence="5 7" id="KW-0501">Molybdenum cofactor biosynthesis</keyword>
<dbReference type="Gene3D" id="3.90.105.10">
    <property type="entry name" value="Molybdopterin biosynthesis moea protein, domain 2"/>
    <property type="match status" value="1"/>
</dbReference>
<dbReference type="EC" id="2.10.1.1" evidence="7"/>
<evidence type="ECO:0000256" key="5">
    <source>
        <dbReference type="ARBA" id="ARBA00023150"/>
    </source>
</evidence>
<evidence type="ECO:0000313" key="10">
    <source>
        <dbReference type="EMBL" id="MDN4488098.1"/>
    </source>
</evidence>
<evidence type="ECO:0000259" key="8">
    <source>
        <dbReference type="SMART" id="SM00852"/>
    </source>
</evidence>
<protein>
    <recommendedName>
        <fullName evidence="7">Molybdopterin molybdenumtransferase</fullName>
        <ecNumber evidence="7">2.10.1.1</ecNumber>
    </recommendedName>
</protein>
<dbReference type="Gene3D" id="2.170.190.11">
    <property type="entry name" value="Molybdopterin biosynthesis moea protein, domain 3"/>
    <property type="match status" value="1"/>
</dbReference>
<keyword evidence="11" id="KW-1185">Reference proteome</keyword>
<dbReference type="PANTHER" id="PTHR10192:SF5">
    <property type="entry name" value="GEPHYRIN"/>
    <property type="match status" value="1"/>
</dbReference>
<dbReference type="GO" id="GO:0006777">
    <property type="term" value="P:Mo-molybdopterin cofactor biosynthetic process"/>
    <property type="evidence" value="ECO:0007669"/>
    <property type="project" value="UniProtKB-UniRule"/>
</dbReference>
<dbReference type="Gene3D" id="3.40.980.10">
    <property type="entry name" value="MoaB/Mog-like domain"/>
    <property type="match status" value="1"/>
</dbReference>
<keyword evidence="7" id="KW-0460">Magnesium</keyword>
<keyword evidence="7" id="KW-0479">Metal-binding</keyword>
<dbReference type="InterPro" id="IPR005110">
    <property type="entry name" value="MoeA_linker/N"/>
</dbReference>
<sequence>MLTGMDGRVSRSLDEHRAAVAAALAPIEPLTVLVGDAAGATLLEPLVADHPLPDAPRAAHDGFAVLAQDVEAAPVSLPLSHDVAFSDRGPRRLLPGTAARVSSGMLLPSGADAVVPLASTDGGAARVEIRERVRAGSGVREVGSDARAGTVLVPAGRRLGGRELALAASLGLSRLAVRPVPRVVVIPTGGELVETAGGLLGVPEATGRLVAVAARSAGTHAVRIPAVDDDRRTLRTAIEDQLVRADLVITTGGLSDGRDDAVVAVLRQLGRVEDVDLAFRPGSRHALAVVGEDLGRHVPVIALPGAPAAAALAFEAYVRPALRRMCGFAEYLRPGVRARLTAGFASPDAAAHAVPVRLGVDGQGSVTATPAGQGGAATLASLGAADGIAWIDARTTEVHPGDLVRCTVWDD</sequence>
<dbReference type="InterPro" id="IPR005111">
    <property type="entry name" value="MoeA_C_domain_IV"/>
</dbReference>
<reference evidence="9 12" key="2">
    <citation type="submission" date="2023-06" db="EMBL/GenBank/DDBJ databases">
        <title>SYSU T0a273.</title>
        <authorList>
            <person name="Gao L."/>
            <person name="Fang B.-Z."/>
            <person name="Li W.-J."/>
        </authorList>
    </citation>
    <scope>NUCLEOTIDE SEQUENCE [LARGE SCALE GENOMIC DNA]</scope>
    <source>
        <strain evidence="9 12">SYSU T0a273</strain>
    </source>
</reference>
<dbReference type="Gene3D" id="2.40.340.10">
    <property type="entry name" value="MoeA, C-terminal, domain IV"/>
    <property type="match status" value="1"/>
</dbReference>
<dbReference type="NCBIfam" id="NF045515">
    <property type="entry name" value="Glp_gephyrin"/>
    <property type="match status" value="1"/>
</dbReference>
<proteinExistence type="inferred from homology"/>
<dbReference type="Proteomes" id="UP001172737">
    <property type="component" value="Unassembled WGS sequence"/>
</dbReference>
<dbReference type="InterPro" id="IPR036135">
    <property type="entry name" value="MoeA_linker/N_sf"/>
</dbReference>
<feature type="domain" description="MoaB/Mog" evidence="8">
    <location>
        <begin position="184"/>
        <end position="324"/>
    </location>
</feature>
<dbReference type="GO" id="GO:0046872">
    <property type="term" value="F:metal ion binding"/>
    <property type="evidence" value="ECO:0007669"/>
    <property type="project" value="UniProtKB-UniRule"/>
</dbReference>
<dbReference type="InterPro" id="IPR036425">
    <property type="entry name" value="MoaB/Mog-like_dom_sf"/>
</dbReference>
<dbReference type="SUPFAM" id="SSF63882">
    <property type="entry name" value="MoeA N-terminal region -like"/>
    <property type="match status" value="1"/>
</dbReference>
<dbReference type="RefSeq" id="WP_301118785.1">
    <property type="nucleotide sequence ID" value="NZ_JAUHPX010000004.1"/>
</dbReference>
<comment type="cofactor">
    <cofactor evidence="7">
        <name>Mg(2+)</name>
        <dbReference type="ChEBI" id="CHEBI:18420"/>
    </cofactor>
</comment>
<dbReference type="InterPro" id="IPR001453">
    <property type="entry name" value="MoaB/Mog_dom"/>
</dbReference>
<evidence type="ECO:0000313" key="9">
    <source>
        <dbReference type="EMBL" id="MDN4483596.1"/>
    </source>
</evidence>
<comment type="similarity">
    <text evidence="3 7">Belongs to the MoeA family.</text>
</comment>
<gene>
    <name evidence="9" type="ORF">QQ002_08620</name>
    <name evidence="10" type="ORF">QQX10_07950</name>
</gene>
<comment type="pathway">
    <text evidence="2 7">Cofactor biosynthesis; molybdopterin biosynthesis.</text>
</comment>
<reference evidence="10" key="1">
    <citation type="submission" date="2023-06" db="EMBL/GenBank/DDBJ databases">
        <title>Sysu t00039.</title>
        <authorList>
            <person name="Gao L."/>
            <person name="Fang B.-Z."/>
            <person name="Li W.-J."/>
        </authorList>
    </citation>
    <scope>NUCLEOTIDE SEQUENCE</scope>
    <source>
        <strain evidence="10">SYSU T00039</strain>
    </source>
</reference>
<evidence type="ECO:0000256" key="3">
    <source>
        <dbReference type="ARBA" id="ARBA00010763"/>
    </source>
</evidence>
<dbReference type="EMBL" id="JAUHQB010000005">
    <property type="protein sequence ID" value="MDN4483596.1"/>
    <property type="molecule type" value="Genomic_DNA"/>
</dbReference>
<keyword evidence="4 7" id="KW-0500">Molybdenum</keyword>
<comment type="function">
    <text evidence="1 7">Catalyzes the insertion of molybdate into adenylated molybdopterin with the concomitant release of AMP.</text>
</comment>
<evidence type="ECO:0000256" key="6">
    <source>
        <dbReference type="ARBA" id="ARBA00047317"/>
    </source>
</evidence>
<organism evidence="10 11">
    <name type="scientific">Demequina lignilytica</name>
    <dbReference type="NCBI Taxonomy" id="3051663"/>
    <lineage>
        <taxon>Bacteria</taxon>
        <taxon>Bacillati</taxon>
        <taxon>Actinomycetota</taxon>
        <taxon>Actinomycetes</taxon>
        <taxon>Micrococcales</taxon>
        <taxon>Demequinaceae</taxon>
        <taxon>Demequina</taxon>
    </lineage>
</organism>
<comment type="caution">
    <text evidence="10">The sequence shown here is derived from an EMBL/GenBank/DDBJ whole genome shotgun (WGS) entry which is preliminary data.</text>
</comment>
<dbReference type="InterPro" id="IPR036688">
    <property type="entry name" value="MoeA_C_domain_IV_sf"/>
</dbReference>
<dbReference type="Proteomes" id="UP001172756">
    <property type="component" value="Unassembled WGS sequence"/>
</dbReference>
<dbReference type="EMBL" id="JAUHPX010000004">
    <property type="protein sequence ID" value="MDN4488098.1"/>
    <property type="molecule type" value="Genomic_DNA"/>
</dbReference>
<evidence type="ECO:0000313" key="11">
    <source>
        <dbReference type="Proteomes" id="UP001172737"/>
    </source>
</evidence>
<name>A0AAW7M0Z8_9MICO</name>
<dbReference type="PANTHER" id="PTHR10192">
    <property type="entry name" value="MOLYBDOPTERIN BIOSYNTHESIS PROTEIN"/>
    <property type="match status" value="1"/>
</dbReference>
<dbReference type="GO" id="GO:0005829">
    <property type="term" value="C:cytosol"/>
    <property type="evidence" value="ECO:0007669"/>
    <property type="project" value="TreeGrafter"/>
</dbReference>
<dbReference type="SUPFAM" id="SSF63867">
    <property type="entry name" value="MoeA C-terminal domain-like"/>
    <property type="match status" value="1"/>
</dbReference>
<dbReference type="Pfam" id="PF03454">
    <property type="entry name" value="MoeA_C"/>
    <property type="match status" value="1"/>
</dbReference>
<evidence type="ECO:0000256" key="7">
    <source>
        <dbReference type="RuleBase" id="RU365090"/>
    </source>
</evidence>